<dbReference type="KEGG" id="vg:5141630"/>
<sequence>MRIPIPLILAAVFTAAVTIVIVVSIKYVYSYNPKYVTFNGTTYTVVAPAVTTDFVIGGKLTVVSANVTSITYIDHIGDSSSYSGYTKYHALAASIGQIPSGTGYQLGTAKFYVYNNSGLVLTVFQVYNSATGSAYSAAFVWKVAATAGSEYLFTLASQSDVSGKESTICSIENSLIGSANWIVVVGNWYSCSLGSWSTGWPTRIYTGTLSISPGSTIGGYNLYDFGSFKIIMGYFFMTNAASNIVLTPTT</sequence>
<keyword evidence="3" id="KW-1185">Reference proteome</keyword>
<dbReference type="RefSeq" id="YP_164367.1">
    <property type="nucleotide sequence ID" value="NC_006556.1"/>
</dbReference>
<reference evidence="2 3" key="1">
    <citation type="journal article" date="2006" name="Virology">
        <title>TTSV1, a new virus-like particle isolated from the hyperthermophilic crenarchaeote Thermoproteus tenax.</title>
        <authorList>
            <person name="Ahn D.G."/>
            <person name="Kim S.I."/>
            <person name="Rhee J.K."/>
            <person name="Kim K.P."/>
            <person name="Pan J.G."/>
            <person name="Oh J.W."/>
        </authorList>
    </citation>
    <scope>NUCLEOTIDE SEQUENCE</scope>
</reference>
<feature type="transmembrane region" description="Helical" evidence="1">
    <location>
        <begin position="7"/>
        <end position="29"/>
    </location>
</feature>
<evidence type="ECO:0000256" key="1">
    <source>
        <dbReference type="SAM" id="Phobius"/>
    </source>
</evidence>
<name>Q647D6_9VIRU</name>
<dbReference type="EMBL" id="AY722806">
    <property type="protein sequence ID" value="AAU25976.1"/>
    <property type="molecule type" value="Genomic_DNA"/>
</dbReference>
<organism evidence="2 3">
    <name type="scientific">Thermoproteus tenax spherical virus 1</name>
    <dbReference type="NCBI Taxonomy" id="292639"/>
    <lineage>
        <taxon>Viruses</taxon>
        <taxon>Viruses incertae sedis</taxon>
        <taxon>Globuloviridae</taxon>
        <taxon>Alphaglobulovirus</taxon>
        <taxon>Alphaglobulovirus cinderense</taxon>
    </lineage>
</organism>
<protein>
    <submittedName>
        <fullName evidence="2">Uncharacterized protein</fullName>
    </submittedName>
</protein>
<keyword evidence="1" id="KW-0812">Transmembrane</keyword>
<keyword evidence="1" id="KW-1133">Transmembrane helix</keyword>
<evidence type="ECO:0000313" key="3">
    <source>
        <dbReference type="Proteomes" id="UP000006730"/>
    </source>
</evidence>
<accession>Q647D6</accession>
<proteinExistence type="predicted"/>
<dbReference type="GeneID" id="5141630"/>
<keyword evidence="1" id="KW-0472">Membrane</keyword>
<dbReference type="Proteomes" id="UP000006730">
    <property type="component" value="Segment"/>
</dbReference>
<evidence type="ECO:0000313" key="2">
    <source>
        <dbReference type="EMBL" id="AAU25976.1"/>
    </source>
</evidence>